<sequence length="143" mass="16222">MKTNNYHIILILLLLVSLLVSCNQDTKETKLETLISVMHNLSLNIAEDEPLIETTHFAYNSDNKTFLLGLTFNGQGVPSIDQQKKIFETYLTKATVSATDIDNWRIALKDYSVSFEHLLHDNKSNVLATKEINSESIEYNSSE</sequence>
<dbReference type="PROSITE" id="PS51257">
    <property type="entry name" value="PROKAR_LIPOPROTEIN"/>
    <property type="match status" value="1"/>
</dbReference>
<reference evidence="2" key="1">
    <citation type="journal article" date="2019" name="Int. J. Syst. Evol. Microbiol.">
        <title>The Global Catalogue of Microorganisms (GCM) 10K type strain sequencing project: providing services to taxonomists for standard genome sequencing and annotation.</title>
        <authorList>
            <consortium name="The Broad Institute Genomics Platform"/>
            <consortium name="The Broad Institute Genome Sequencing Center for Infectious Disease"/>
            <person name="Wu L."/>
            <person name="Ma J."/>
        </authorList>
    </citation>
    <scope>NUCLEOTIDE SEQUENCE [LARGE SCALE GENOMIC DNA]</scope>
    <source>
        <strain evidence="2">CCUG 53519</strain>
    </source>
</reference>
<keyword evidence="2" id="KW-1185">Reference proteome</keyword>
<comment type="caution">
    <text evidence="1">The sequence shown here is derived from an EMBL/GenBank/DDBJ whole genome shotgun (WGS) entry which is preliminary data.</text>
</comment>
<proteinExistence type="predicted"/>
<accession>A0ABW3Q8Z0</accession>
<evidence type="ECO:0000313" key="2">
    <source>
        <dbReference type="Proteomes" id="UP001597169"/>
    </source>
</evidence>
<dbReference type="Proteomes" id="UP001597169">
    <property type="component" value="Unassembled WGS sequence"/>
</dbReference>
<protein>
    <submittedName>
        <fullName evidence="1">Uncharacterized protein</fullName>
    </submittedName>
</protein>
<evidence type="ECO:0000313" key="1">
    <source>
        <dbReference type="EMBL" id="MFD1131114.1"/>
    </source>
</evidence>
<gene>
    <name evidence="1" type="ORF">ACFQ3J_23550</name>
</gene>
<name>A0ABW3Q8Z0_9BACL</name>
<organism evidence="1 2">
    <name type="scientific">Paenibacillus provencensis</name>
    <dbReference type="NCBI Taxonomy" id="441151"/>
    <lineage>
        <taxon>Bacteria</taxon>
        <taxon>Bacillati</taxon>
        <taxon>Bacillota</taxon>
        <taxon>Bacilli</taxon>
        <taxon>Bacillales</taxon>
        <taxon>Paenibacillaceae</taxon>
        <taxon>Paenibacillus</taxon>
    </lineage>
</organism>
<dbReference type="EMBL" id="JBHTKX010000006">
    <property type="protein sequence ID" value="MFD1131114.1"/>
    <property type="molecule type" value="Genomic_DNA"/>
</dbReference>
<dbReference type="RefSeq" id="WP_251585025.1">
    <property type="nucleotide sequence ID" value="NZ_JBHTKX010000006.1"/>
</dbReference>